<dbReference type="EMBL" id="VBRY01000001">
    <property type="protein sequence ID" value="TLS69148.1"/>
    <property type="molecule type" value="Genomic_DNA"/>
</dbReference>
<gene>
    <name evidence="4" type="ORF">FEF65_01275</name>
</gene>
<organism evidence="4 5">
    <name type="scientific">Mariprofundus erugo</name>
    <dbReference type="NCBI Taxonomy" id="2528639"/>
    <lineage>
        <taxon>Bacteria</taxon>
        <taxon>Pseudomonadati</taxon>
        <taxon>Pseudomonadota</taxon>
        <taxon>Candidatius Mariprofundia</taxon>
        <taxon>Mariprofundales</taxon>
        <taxon>Mariprofundaceae</taxon>
        <taxon>Mariprofundus</taxon>
    </lineage>
</organism>
<keyword evidence="5" id="KW-1185">Reference proteome</keyword>
<evidence type="ECO:0000259" key="3">
    <source>
        <dbReference type="PROSITE" id="PS50110"/>
    </source>
</evidence>
<dbReference type="OrthoDB" id="5296622at2"/>
<name>A0A5R9GUF7_9PROT</name>
<keyword evidence="1 2" id="KW-0597">Phosphoprotein</keyword>
<dbReference type="PROSITE" id="PS50110">
    <property type="entry name" value="RESPONSE_REGULATORY"/>
    <property type="match status" value="1"/>
</dbReference>
<sequence length="128" mass="14747">MSIKVLIIDDEDSVQSILTAFLNRYVSNRGMQCEIVTMGDPVQSLFELTTSGSQYQLVLLDVRIPKLSGDEIYSSIEQVNPDILGRIMFITGYPEDLYERFPGKRFNVLQKPFRFESFSNKLDELLNR</sequence>
<dbReference type="GO" id="GO:0000160">
    <property type="term" value="P:phosphorelay signal transduction system"/>
    <property type="evidence" value="ECO:0007669"/>
    <property type="project" value="InterPro"/>
</dbReference>
<dbReference type="Proteomes" id="UP000306585">
    <property type="component" value="Unassembled WGS sequence"/>
</dbReference>
<feature type="modified residue" description="4-aspartylphosphate" evidence="2">
    <location>
        <position position="61"/>
    </location>
</feature>
<comment type="caution">
    <text evidence="4">The sequence shown here is derived from an EMBL/GenBank/DDBJ whole genome shotgun (WGS) entry which is preliminary data.</text>
</comment>
<accession>A0A5R9GUF7</accession>
<protein>
    <submittedName>
        <fullName evidence="4">Response regulator</fullName>
    </submittedName>
</protein>
<proteinExistence type="predicted"/>
<dbReference type="RefSeq" id="WP_138237964.1">
    <property type="nucleotide sequence ID" value="NZ_VBRY01000001.1"/>
</dbReference>
<dbReference type="Gene3D" id="3.40.50.2300">
    <property type="match status" value="1"/>
</dbReference>
<reference evidence="4 5" key="1">
    <citation type="journal article" date="2019" name="Appl. Environ. Microbiol.">
        <title>Environmental Evidence and Genomic Insight of Iron-oxidizing Bacteria Preference Towards More Corrosion Resistant Stainless Steel at Higher Salinities.</title>
        <authorList>
            <person name="Garrison C.E."/>
            <person name="Price K.A."/>
            <person name="Field E.K."/>
        </authorList>
    </citation>
    <scope>NUCLEOTIDE SEQUENCE [LARGE SCALE GENOMIC DNA]</scope>
    <source>
        <strain evidence="4 5">P3</strain>
    </source>
</reference>
<dbReference type="CDD" id="cd00156">
    <property type="entry name" value="REC"/>
    <property type="match status" value="1"/>
</dbReference>
<evidence type="ECO:0000313" key="5">
    <source>
        <dbReference type="Proteomes" id="UP000306585"/>
    </source>
</evidence>
<feature type="domain" description="Response regulatory" evidence="3">
    <location>
        <begin position="4"/>
        <end position="126"/>
    </location>
</feature>
<evidence type="ECO:0000256" key="1">
    <source>
        <dbReference type="ARBA" id="ARBA00022553"/>
    </source>
</evidence>
<evidence type="ECO:0000313" key="4">
    <source>
        <dbReference type="EMBL" id="TLS69148.1"/>
    </source>
</evidence>
<dbReference type="PANTHER" id="PTHR44591:SF3">
    <property type="entry name" value="RESPONSE REGULATORY DOMAIN-CONTAINING PROTEIN"/>
    <property type="match status" value="1"/>
</dbReference>
<evidence type="ECO:0000256" key="2">
    <source>
        <dbReference type="PROSITE-ProRule" id="PRU00169"/>
    </source>
</evidence>
<dbReference type="InterPro" id="IPR050595">
    <property type="entry name" value="Bact_response_regulator"/>
</dbReference>
<dbReference type="PANTHER" id="PTHR44591">
    <property type="entry name" value="STRESS RESPONSE REGULATOR PROTEIN 1"/>
    <property type="match status" value="1"/>
</dbReference>
<dbReference type="SUPFAM" id="SSF52172">
    <property type="entry name" value="CheY-like"/>
    <property type="match status" value="1"/>
</dbReference>
<dbReference type="InterPro" id="IPR011006">
    <property type="entry name" value="CheY-like_superfamily"/>
</dbReference>
<dbReference type="InterPro" id="IPR001789">
    <property type="entry name" value="Sig_transdc_resp-reg_receiver"/>
</dbReference>
<dbReference type="AlphaFoldDB" id="A0A5R9GUF7"/>
<dbReference type="Pfam" id="PF00072">
    <property type="entry name" value="Response_reg"/>
    <property type="match status" value="1"/>
</dbReference>
<dbReference type="SMART" id="SM00448">
    <property type="entry name" value="REC"/>
    <property type="match status" value="1"/>
</dbReference>